<dbReference type="RefSeq" id="WP_091396170.1">
    <property type="nucleotide sequence ID" value="NZ_FNQY01000007.1"/>
</dbReference>
<dbReference type="GO" id="GO:0000156">
    <property type="term" value="F:phosphorelay response regulator activity"/>
    <property type="evidence" value="ECO:0007669"/>
    <property type="project" value="InterPro"/>
</dbReference>
<dbReference type="Gene3D" id="2.40.50.1020">
    <property type="entry name" value="LytTr DNA-binding domain"/>
    <property type="match status" value="1"/>
</dbReference>
<feature type="modified residue" description="4-aspartylphosphate" evidence="1">
    <location>
        <position position="55"/>
    </location>
</feature>
<sequence>MILNCITIDDEPLALELINSFVQQTGFLRLIGSYQKASLGLQAILTENVDIVFMDIHMPGSSGIELAQALKKSKTASPPKIIFTTAFNQYAYESYQVNALDYLLKPFEYEEFLKAALKAKTNLTPKTLNDSSDDYESLIVKSGYKQVRVAIPDIKYIQGLKDYAAIHLKTPGLKPIITLSTQKSLLAKLPPEKFMRIQRSFIAAMDVISSFSLSSIWIGDLEIKIGEKYKQSVQEQLSKNN</sequence>
<proteinExistence type="predicted"/>
<dbReference type="PANTHER" id="PTHR37299">
    <property type="entry name" value="TRANSCRIPTIONAL REGULATOR-RELATED"/>
    <property type="match status" value="1"/>
</dbReference>
<dbReference type="InterPro" id="IPR001789">
    <property type="entry name" value="Sig_transdc_resp-reg_receiver"/>
</dbReference>
<dbReference type="InterPro" id="IPR046947">
    <property type="entry name" value="LytR-like"/>
</dbReference>
<organism evidence="3 4">
    <name type="scientific">Arachidicoccus rhizosphaerae</name>
    <dbReference type="NCBI Taxonomy" id="551991"/>
    <lineage>
        <taxon>Bacteria</taxon>
        <taxon>Pseudomonadati</taxon>
        <taxon>Bacteroidota</taxon>
        <taxon>Chitinophagia</taxon>
        <taxon>Chitinophagales</taxon>
        <taxon>Chitinophagaceae</taxon>
        <taxon>Arachidicoccus</taxon>
    </lineage>
</organism>
<dbReference type="AlphaFoldDB" id="A0A1H3Y6A7"/>
<dbReference type="InterPro" id="IPR011006">
    <property type="entry name" value="CheY-like_superfamily"/>
</dbReference>
<dbReference type="SMART" id="SM00850">
    <property type="entry name" value="LytTR"/>
    <property type="match status" value="1"/>
</dbReference>
<dbReference type="Proteomes" id="UP000199041">
    <property type="component" value="Unassembled WGS sequence"/>
</dbReference>
<dbReference type="Pfam" id="PF00072">
    <property type="entry name" value="Response_reg"/>
    <property type="match status" value="1"/>
</dbReference>
<protein>
    <submittedName>
        <fullName evidence="3">DNA-binding response regulator, LytR/AlgR family</fullName>
    </submittedName>
</protein>
<evidence type="ECO:0000313" key="4">
    <source>
        <dbReference type="Proteomes" id="UP000199041"/>
    </source>
</evidence>
<evidence type="ECO:0000313" key="3">
    <source>
        <dbReference type="EMBL" id="SEA06404.1"/>
    </source>
</evidence>
<dbReference type="Pfam" id="PF04397">
    <property type="entry name" value="LytTR"/>
    <property type="match status" value="1"/>
</dbReference>
<dbReference type="PANTHER" id="PTHR37299:SF1">
    <property type="entry name" value="STAGE 0 SPORULATION PROTEIN A HOMOLOG"/>
    <property type="match status" value="1"/>
</dbReference>
<dbReference type="PROSITE" id="PS50110">
    <property type="entry name" value="RESPONSE_REGULATORY"/>
    <property type="match status" value="1"/>
</dbReference>
<keyword evidence="1" id="KW-0597">Phosphoprotein</keyword>
<keyword evidence="4" id="KW-1185">Reference proteome</keyword>
<evidence type="ECO:0000259" key="2">
    <source>
        <dbReference type="PROSITE" id="PS50110"/>
    </source>
</evidence>
<dbReference type="SUPFAM" id="SSF52172">
    <property type="entry name" value="CheY-like"/>
    <property type="match status" value="1"/>
</dbReference>
<dbReference type="GO" id="GO:0003677">
    <property type="term" value="F:DNA binding"/>
    <property type="evidence" value="ECO:0007669"/>
    <property type="project" value="UniProtKB-KW"/>
</dbReference>
<dbReference type="SMART" id="SM00448">
    <property type="entry name" value="REC"/>
    <property type="match status" value="1"/>
</dbReference>
<dbReference type="Gene3D" id="3.40.50.2300">
    <property type="match status" value="1"/>
</dbReference>
<dbReference type="InterPro" id="IPR007492">
    <property type="entry name" value="LytTR_DNA-bd_dom"/>
</dbReference>
<keyword evidence="3" id="KW-0238">DNA-binding</keyword>
<name>A0A1H3Y6A7_9BACT</name>
<evidence type="ECO:0000256" key="1">
    <source>
        <dbReference type="PROSITE-ProRule" id="PRU00169"/>
    </source>
</evidence>
<dbReference type="STRING" id="551991.SAMN05192529_10795"/>
<gene>
    <name evidence="3" type="ORF">SAMN05192529_10795</name>
</gene>
<feature type="domain" description="Response regulatory" evidence="2">
    <location>
        <begin position="4"/>
        <end position="120"/>
    </location>
</feature>
<dbReference type="OrthoDB" id="1646880at2"/>
<accession>A0A1H3Y6A7</accession>
<dbReference type="EMBL" id="FNQY01000007">
    <property type="protein sequence ID" value="SEA06404.1"/>
    <property type="molecule type" value="Genomic_DNA"/>
</dbReference>
<reference evidence="3 4" key="1">
    <citation type="submission" date="2016-10" db="EMBL/GenBank/DDBJ databases">
        <authorList>
            <person name="de Groot N.N."/>
        </authorList>
    </citation>
    <scope>NUCLEOTIDE SEQUENCE [LARGE SCALE GENOMIC DNA]</scope>
    <source>
        <strain evidence="3 4">Vu-144</strain>
    </source>
</reference>